<protein>
    <submittedName>
        <fullName evidence="2">Uncharacterized protein</fullName>
    </submittedName>
</protein>
<name>A0ABD2VYC8_9HYME</name>
<dbReference type="Proteomes" id="UP001627154">
    <property type="component" value="Unassembled WGS sequence"/>
</dbReference>
<sequence>MASTICCMFSYKEVKTWMSVKTLKNFITAQNDLHQLIKQCLKILRRVYRKRSNPLFLQEKNSLLGNRKLNIVTSMKQALIEIFENLSSIYYEQAQDIYEFLPDKLQLNCILTKIEFESDKDSNERSYEDMKSLYYTFILVQSELLFIIANTYNAKEINTYGVPNNKLLQIIKSLTNLLDIYHTKLTKLYIEYQKTEVKPVKRVFRGLPNSKWQDTYIHLDLTSQRIQSAFQEISSILEYIDTYAEYDEDNTQLAEFATDKMNEAYKMIEQAKNFAEFSSLLIAKAQKKAVKDVEKEENNENLFPLENDNRRVVVIDDYPEIQDEVFEEYIREEYIRPLIESSEGIMESFKLDKLLKKNFMSELKEVLIEKQRTMKERELKALKRMYNKVRRDSCASRIEPEMTKCEENLATSVPKLPGTTSTSKLKDLTIVETENDERLEGKEFSTPSRPAPPPPLLPSLEDPVSFESLSDDCKEEKKSRKPVPLPRVKMLNTNDEIGPLQRFSITQITPNFKLPASFIKTEETFVGSGENSDEEYVKSDSEDDDVVEN</sequence>
<feature type="region of interest" description="Disordered" evidence="1">
    <location>
        <begin position="525"/>
        <end position="549"/>
    </location>
</feature>
<organism evidence="2 3">
    <name type="scientific">Trichogramma kaykai</name>
    <dbReference type="NCBI Taxonomy" id="54128"/>
    <lineage>
        <taxon>Eukaryota</taxon>
        <taxon>Metazoa</taxon>
        <taxon>Ecdysozoa</taxon>
        <taxon>Arthropoda</taxon>
        <taxon>Hexapoda</taxon>
        <taxon>Insecta</taxon>
        <taxon>Pterygota</taxon>
        <taxon>Neoptera</taxon>
        <taxon>Endopterygota</taxon>
        <taxon>Hymenoptera</taxon>
        <taxon>Apocrita</taxon>
        <taxon>Proctotrupomorpha</taxon>
        <taxon>Chalcidoidea</taxon>
        <taxon>Trichogrammatidae</taxon>
        <taxon>Trichogramma</taxon>
    </lineage>
</organism>
<evidence type="ECO:0000256" key="1">
    <source>
        <dbReference type="SAM" id="MobiDB-lite"/>
    </source>
</evidence>
<comment type="caution">
    <text evidence="2">The sequence shown here is derived from an EMBL/GenBank/DDBJ whole genome shotgun (WGS) entry which is preliminary data.</text>
</comment>
<dbReference type="EMBL" id="JBJJXI010000153">
    <property type="protein sequence ID" value="KAL3385618.1"/>
    <property type="molecule type" value="Genomic_DNA"/>
</dbReference>
<accession>A0ABD2VYC8</accession>
<evidence type="ECO:0000313" key="3">
    <source>
        <dbReference type="Proteomes" id="UP001627154"/>
    </source>
</evidence>
<keyword evidence="3" id="KW-1185">Reference proteome</keyword>
<evidence type="ECO:0000313" key="2">
    <source>
        <dbReference type="EMBL" id="KAL3385618.1"/>
    </source>
</evidence>
<dbReference type="AlphaFoldDB" id="A0ABD2VYC8"/>
<proteinExistence type="predicted"/>
<gene>
    <name evidence="2" type="ORF">TKK_018686</name>
</gene>
<reference evidence="2 3" key="1">
    <citation type="journal article" date="2024" name="bioRxiv">
        <title>A reference genome for Trichogramma kaykai: A tiny desert-dwelling parasitoid wasp with competing sex-ratio distorters.</title>
        <authorList>
            <person name="Culotta J."/>
            <person name="Lindsey A.R."/>
        </authorList>
    </citation>
    <scope>NUCLEOTIDE SEQUENCE [LARGE SCALE GENOMIC DNA]</scope>
    <source>
        <strain evidence="2 3">KSX58</strain>
    </source>
</reference>
<feature type="region of interest" description="Disordered" evidence="1">
    <location>
        <begin position="412"/>
        <end position="487"/>
    </location>
</feature>